<dbReference type="AlphaFoldDB" id="A0A8J3F9F9"/>
<evidence type="ECO:0000259" key="9">
    <source>
        <dbReference type="PROSITE" id="PS51722"/>
    </source>
</evidence>
<evidence type="ECO:0000256" key="2">
    <source>
        <dbReference type="ARBA" id="ARBA00015953"/>
    </source>
</evidence>
<dbReference type="InterPro" id="IPR004535">
    <property type="entry name" value="Transl_elong_SelB"/>
</dbReference>
<dbReference type="InterPro" id="IPR009001">
    <property type="entry name" value="Transl_elong_EF1A/Init_IF2_C"/>
</dbReference>
<dbReference type="CDD" id="cd03696">
    <property type="entry name" value="SelB_II"/>
    <property type="match status" value="1"/>
</dbReference>
<dbReference type="InterPro" id="IPR036388">
    <property type="entry name" value="WH-like_DNA-bd_sf"/>
</dbReference>
<dbReference type="InterPro" id="IPR009000">
    <property type="entry name" value="Transl_B-barrel_sf"/>
</dbReference>
<dbReference type="SUPFAM" id="SSF52540">
    <property type="entry name" value="P-loop containing nucleoside triphosphate hydrolases"/>
    <property type="match status" value="1"/>
</dbReference>
<dbReference type="InterPro" id="IPR050055">
    <property type="entry name" value="EF-Tu_GTPase"/>
</dbReference>
<keyword evidence="4" id="KW-0547">Nucleotide-binding</keyword>
<keyword evidence="10" id="KW-0251">Elongation factor</keyword>
<evidence type="ECO:0000256" key="8">
    <source>
        <dbReference type="ARBA" id="ARBA00031615"/>
    </source>
</evidence>
<feature type="domain" description="Tr-type G" evidence="9">
    <location>
        <begin position="3"/>
        <end position="174"/>
    </location>
</feature>
<evidence type="ECO:0000256" key="1">
    <source>
        <dbReference type="ARBA" id="ARBA00004496"/>
    </source>
</evidence>
<dbReference type="SUPFAM" id="SSF50465">
    <property type="entry name" value="EF-Tu/eEF-1alpha/eIF2-gamma C-terminal domain"/>
    <property type="match status" value="1"/>
</dbReference>
<dbReference type="Pfam" id="PF09106">
    <property type="entry name" value="WHD_2nd_SelB"/>
    <property type="match status" value="1"/>
</dbReference>
<dbReference type="CDD" id="cd04171">
    <property type="entry name" value="SelB"/>
    <property type="match status" value="1"/>
</dbReference>
<dbReference type="Proteomes" id="UP000637720">
    <property type="component" value="Unassembled WGS sequence"/>
</dbReference>
<dbReference type="EMBL" id="BMOF01000003">
    <property type="protein sequence ID" value="GGJ92608.1"/>
    <property type="molecule type" value="Genomic_DNA"/>
</dbReference>
<keyword evidence="6" id="KW-0342">GTP-binding</keyword>
<protein>
    <recommendedName>
        <fullName evidence="2">Selenocysteine-specific elongation factor</fullName>
    </recommendedName>
    <alternativeName>
        <fullName evidence="8">SelB translation factor</fullName>
    </alternativeName>
</protein>
<evidence type="ECO:0000256" key="6">
    <source>
        <dbReference type="ARBA" id="ARBA00023134"/>
    </source>
</evidence>
<dbReference type="Gene3D" id="3.40.50.300">
    <property type="entry name" value="P-loop containing nucleotide triphosphate hydrolases"/>
    <property type="match status" value="1"/>
</dbReference>
<dbReference type="GO" id="GO:0005829">
    <property type="term" value="C:cytosol"/>
    <property type="evidence" value="ECO:0007669"/>
    <property type="project" value="TreeGrafter"/>
</dbReference>
<dbReference type="GO" id="GO:0003723">
    <property type="term" value="F:RNA binding"/>
    <property type="evidence" value="ECO:0007669"/>
    <property type="project" value="InterPro"/>
</dbReference>
<dbReference type="GO" id="GO:0001514">
    <property type="term" value="P:selenocysteine incorporation"/>
    <property type="evidence" value="ECO:0007669"/>
    <property type="project" value="InterPro"/>
</dbReference>
<dbReference type="NCBIfam" id="TIGR00475">
    <property type="entry name" value="selB"/>
    <property type="match status" value="1"/>
</dbReference>
<dbReference type="GO" id="GO:0003746">
    <property type="term" value="F:translation elongation factor activity"/>
    <property type="evidence" value="ECO:0007669"/>
    <property type="project" value="UniProtKB-KW"/>
</dbReference>
<dbReference type="PANTHER" id="PTHR43721:SF22">
    <property type="entry name" value="ELONGATION FACTOR TU, MITOCHONDRIAL"/>
    <property type="match status" value="1"/>
</dbReference>
<dbReference type="CDD" id="cd15491">
    <property type="entry name" value="selB_III"/>
    <property type="match status" value="1"/>
</dbReference>
<dbReference type="Gene3D" id="1.10.10.10">
    <property type="entry name" value="Winged helix-like DNA-binding domain superfamily/Winged helix DNA-binding domain"/>
    <property type="match status" value="1"/>
</dbReference>
<proteinExistence type="predicted"/>
<dbReference type="PANTHER" id="PTHR43721">
    <property type="entry name" value="ELONGATION FACTOR TU-RELATED"/>
    <property type="match status" value="1"/>
</dbReference>
<comment type="subcellular location">
    <subcellularLocation>
        <location evidence="1">Cytoplasm</location>
    </subcellularLocation>
</comment>
<dbReference type="InterPro" id="IPR004161">
    <property type="entry name" value="EFTu-like_2"/>
</dbReference>
<dbReference type="Gene3D" id="1.10.10.2770">
    <property type="match status" value="1"/>
</dbReference>
<comment type="function">
    <text evidence="7">Translation factor necessary for the incorporation of selenocysteine into proteins. It probably replaces EF-Tu for the insertion of selenocysteine directed by the UGA codon. SelB binds GTP and GDP.</text>
</comment>
<dbReference type="InterPro" id="IPR000795">
    <property type="entry name" value="T_Tr_GTP-bd_dom"/>
</dbReference>
<organism evidence="10 11">
    <name type="scientific">Calditerricola satsumensis</name>
    <dbReference type="NCBI Taxonomy" id="373054"/>
    <lineage>
        <taxon>Bacteria</taxon>
        <taxon>Bacillati</taxon>
        <taxon>Bacillota</taxon>
        <taxon>Bacilli</taxon>
        <taxon>Bacillales</taxon>
        <taxon>Bacillaceae</taxon>
        <taxon>Calditerricola</taxon>
    </lineage>
</organism>
<dbReference type="Gene3D" id="2.40.30.10">
    <property type="entry name" value="Translation factors"/>
    <property type="match status" value="1"/>
</dbReference>
<dbReference type="Pfam" id="PF03144">
    <property type="entry name" value="GTP_EFTU_D2"/>
    <property type="match status" value="1"/>
</dbReference>
<dbReference type="Pfam" id="PF00009">
    <property type="entry name" value="GTP_EFTU"/>
    <property type="match status" value="1"/>
</dbReference>
<dbReference type="PRINTS" id="PR00315">
    <property type="entry name" value="ELONGATNFCT"/>
</dbReference>
<evidence type="ECO:0000256" key="5">
    <source>
        <dbReference type="ARBA" id="ARBA00022917"/>
    </source>
</evidence>
<dbReference type="GO" id="GO:0005525">
    <property type="term" value="F:GTP binding"/>
    <property type="evidence" value="ECO:0007669"/>
    <property type="project" value="UniProtKB-KW"/>
</dbReference>
<keyword evidence="11" id="KW-1185">Reference proteome</keyword>
<keyword evidence="5" id="KW-0648">Protein biosynthesis</keyword>
<dbReference type="SUPFAM" id="SSF46785">
    <property type="entry name" value="Winged helix' DNA-binding domain"/>
    <property type="match status" value="2"/>
</dbReference>
<sequence length="640" mass="69027">MSAPYWLVGVAGHIDHGKTTLTKALTGIDTDRLKEEKERQISIEPGYAHLTLPSGKRIGFVDVPGHERFIRQMVAGVAGIDVALLVVAADEGVMPQTREHLAILELLGIRRGLIALTKTDLVDADMLALAREDVAAAVAETFLADAPIVPVSAATGAGLDALLAALDAVLDAPPNRPLHGPARLPVDRAFARKGFGTVVTGTLFQGTVRPGDELVVLPQGRRVRVRGIHVHGEPQEAAVAGQRTALNLAGIEAAEVRRGDVVATPGAFEPTERLDVVLRLLPDAAPLKQRGPIRLFVGTADVMGRVVFFDRNAARPGDEVLCQLVLDEPVVTARGDRFILRRPSPPLTLGGGEVLDPHAPKHRFGPATVALLERKRQGDPAQQLVWLLDEAGALPAREAASRLNLPLDMLQSHAARLAADGQVHVLAVSSQRGDALLVSAAAWAQWTARAQDELARHHRERSLLAGMAKAALHSRVLPDVDAKAWDALCAAWEEEGWLRKGGDLVALASFAPHVPERLKPLVDGLLAEWEQAGLHAPDWRALCQAHHLAERDAEDLRTYLLASGQAQPLDDDRIVPSAAVQNALRALWNATGKEGRFTIQKARDVLGLSRKTLIPLLELADRLGYTRREEAVRVWVKEPG</sequence>
<dbReference type="InterPro" id="IPR036390">
    <property type="entry name" value="WH_DNA-bd_sf"/>
</dbReference>
<dbReference type="RefSeq" id="WP_188816605.1">
    <property type="nucleotide sequence ID" value="NZ_BMOF01000003.1"/>
</dbReference>
<dbReference type="InterPro" id="IPR015190">
    <property type="entry name" value="Elong_fac_SelB-wing-hlx_typ-2"/>
</dbReference>
<dbReference type="InterPro" id="IPR005225">
    <property type="entry name" value="Small_GTP-bd"/>
</dbReference>
<dbReference type="InterPro" id="IPR015191">
    <property type="entry name" value="SelB_WHD4"/>
</dbReference>
<evidence type="ECO:0000256" key="7">
    <source>
        <dbReference type="ARBA" id="ARBA00025526"/>
    </source>
</evidence>
<dbReference type="Pfam" id="PF09107">
    <property type="entry name" value="WHD_3rd_SelB"/>
    <property type="match status" value="1"/>
</dbReference>
<gene>
    <name evidence="10" type="ORF">GCM10007043_02850</name>
</gene>
<dbReference type="GO" id="GO:0003924">
    <property type="term" value="F:GTPase activity"/>
    <property type="evidence" value="ECO:0007669"/>
    <property type="project" value="InterPro"/>
</dbReference>
<name>A0A8J3F9F9_9BACI</name>
<dbReference type="SUPFAM" id="SSF50447">
    <property type="entry name" value="Translation proteins"/>
    <property type="match status" value="1"/>
</dbReference>
<keyword evidence="3" id="KW-0963">Cytoplasm</keyword>
<accession>A0A8J3F9F9</accession>
<reference evidence="10" key="1">
    <citation type="journal article" date="2014" name="Int. J. Syst. Evol. Microbiol.">
        <title>Complete genome sequence of Corynebacterium casei LMG S-19264T (=DSM 44701T), isolated from a smear-ripened cheese.</title>
        <authorList>
            <consortium name="US DOE Joint Genome Institute (JGI-PGF)"/>
            <person name="Walter F."/>
            <person name="Albersmeier A."/>
            <person name="Kalinowski J."/>
            <person name="Ruckert C."/>
        </authorList>
    </citation>
    <scope>NUCLEOTIDE SEQUENCE</scope>
    <source>
        <strain evidence="10">JCM 14719</strain>
    </source>
</reference>
<evidence type="ECO:0000256" key="3">
    <source>
        <dbReference type="ARBA" id="ARBA00022490"/>
    </source>
</evidence>
<reference evidence="10" key="2">
    <citation type="submission" date="2020-09" db="EMBL/GenBank/DDBJ databases">
        <authorList>
            <person name="Sun Q."/>
            <person name="Ohkuma M."/>
        </authorList>
    </citation>
    <scope>NUCLEOTIDE SEQUENCE</scope>
    <source>
        <strain evidence="10">JCM 14719</strain>
    </source>
</reference>
<evidence type="ECO:0000313" key="11">
    <source>
        <dbReference type="Proteomes" id="UP000637720"/>
    </source>
</evidence>
<comment type="caution">
    <text evidence="10">The sequence shown here is derived from an EMBL/GenBank/DDBJ whole genome shotgun (WGS) entry which is preliminary data.</text>
</comment>
<dbReference type="PROSITE" id="PS51722">
    <property type="entry name" value="G_TR_2"/>
    <property type="match status" value="1"/>
</dbReference>
<evidence type="ECO:0000256" key="4">
    <source>
        <dbReference type="ARBA" id="ARBA00022741"/>
    </source>
</evidence>
<dbReference type="NCBIfam" id="TIGR00231">
    <property type="entry name" value="small_GTP"/>
    <property type="match status" value="1"/>
</dbReference>
<dbReference type="InterPro" id="IPR057335">
    <property type="entry name" value="Beta-barrel_SelB"/>
</dbReference>
<evidence type="ECO:0000313" key="10">
    <source>
        <dbReference type="EMBL" id="GGJ92608.1"/>
    </source>
</evidence>
<dbReference type="Pfam" id="PF25461">
    <property type="entry name" value="Beta-barrel_SelB"/>
    <property type="match status" value="1"/>
</dbReference>
<dbReference type="InterPro" id="IPR027417">
    <property type="entry name" value="P-loop_NTPase"/>
</dbReference>